<dbReference type="Gene3D" id="3.40.50.720">
    <property type="entry name" value="NAD(P)-binding Rossmann-like Domain"/>
    <property type="match status" value="1"/>
</dbReference>
<keyword evidence="5 6" id="KW-0472">Membrane</keyword>
<gene>
    <name evidence="8" type="ORF">METZ01_LOCUS100859</name>
</gene>
<evidence type="ECO:0000256" key="4">
    <source>
        <dbReference type="ARBA" id="ARBA00022989"/>
    </source>
</evidence>
<dbReference type="Pfam" id="PF13727">
    <property type="entry name" value="CoA_binding_3"/>
    <property type="match status" value="1"/>
</dbReference>
<reference evidence="8" key="1">
    <citation type="submission" date="2018-05" db="EMBL/GenBank/DDBJ databases">
        <authorList>
            <person name="Lanie J.A."/>
            <person name="Ng W.-L."/>
            <person name="Kazmierczak K.M."/>
            <person name="Andrzejewski T.M."/>
            <person name="Davidsen T.M."/>
            <person name="Wayne K.J."/>
            <person name="Tettelin H."/>
            <person name="Glass J.I."/>
            <person name="Rusch D."/>
            <person name="Podicherti R."/>
            <person name="Tsui H.-C.T."/>
            <person name="Winkler M.E."/>
        </authorList>
    </citation>
    <scope>NUCLEOTIDE SEQUENCE</scope>
</reference>
<dbReference type="GO" id="GO:0016020">
    <property type="term" value="C:membrane"/>
    <property type="evidence" value="ECO:0007669"/>
    <property type="project" value="UniProtKB-SubCell"/>
</dbReference>
<accession>A0A381W677</accession>
<dbReference type="NCBIfam" id="TIGR03025">
    <property type="entry name" value="EPS_sugtrans"/>
    <property type="match status" value="1"/>
</dbReference>
<evidence type="ECO:0000256" key="3">
    <source>
        <dbReference type="ARBA" id="ARBA00022692"/>
    </source>
</evidence>
<evidence type="ECO:0000256" key="2">
    <source>
        <dbReference type="ARBA" id="ARBA00022679"/>
    </source>
</evidence>
<dbReference type="InterPro" id="IPR017475">
    <property type="entry name" value="EPS_sugar_tfrase"/>
</dbReference>
<comment type="subcellular location">
    <subcellularLocation>
        <location evidence="1">Membrane</location>
        <topology evidence="1">Multi-pass membrane protein</topology>
    </subcellularLocation>
</comment>
<feature type="transmembrane region" description="Helical" evidence="6">
    <location>
        <begin position="280"/>
        <end position="304"/>
    </location>
</feature>
<evidence type="ECO:0000259" key="7">
    <source>
        <dbReference type="Pfam" id="PF02397"/>
    </source>
</evidence>
<organism evidence="8">
    <name type="scientific">marine metagenome</name>
    <dbReference type="NCBI Taxonomy" id="408172"/>
    <lineage>
        <taxon>unclassified sequences</taxon>
        <taxon>metagenomes</taxon>
        <taxon>ecological metagenomes</taxon>
    </lineage>
</organism>
<evidence type="ECO:0000313" key="8">
    <source>
        <dbReference type="EMBL" id="SVA48005.1"/>
    </source>
</evidence>
<dbReference type="PANTHER" id="PTHR30576:SF0">
    <property type="entry name" value="UNDECAPRENYL-PHOSPHATE N-ACETYLGALACTOSAMINYL 1-PHOSPHATE TRANSFERASE-RELATED"/>
    <property type="match status" value="1"/>
</dbReference>
<evidence type="ECO:0000256" key="6">
    <source>
        <dbReference type="SAM" id="Phobius"/>
    </source>
</evidence>
<keyword evidence="4 6" id="KW-1133">Transmembrane helix</keyword>
<feature type="transmembrane region" description="Helical" evidence="6">
    <location>
        <begin position="112"/>
        <end position="130"/>
    </location>
</feature>
<name>A0A381W677_9ZZZZ</name>
<keyword evidence="3 6" id="KW-0812">Transmembrane</keyword>
<feature type="transmembrane region" description="Helical" evidence="6">
    <location>
        <begin position="82"/>
        <end position="100"/>
    </location>
</feature>
<dbReference type="GO" id="GO:0016780">
    <property type="term" value="F:phosphotransferase activity, for other substituted phosphate groups"/>
    <property type="evidence" value="ECO:0007669"/>
    <property type="project" value="TreeGrafter"/>
</dbReference>
<dbReference type="EMBL" id="UINC01010823">
    <property type="protein sequence ID" value="SVA48005.1"/>
    <property type="molecule type" value="Genomic_DNA"/>
</dbReference>
<dbReference type="InterPro" id="IPR003362">
    <property type="entry name" value="Bact_transf"/>
</dbReference>
<dbReference type="PANTHER" id="PTHR30576">
    <property type="entry name" value="COLANIC BIOSYNTHESIS UDP-GLUCOSE LIPID CARRIER TRANSFERASE"/>
    <property type="match status" value="1"/>
</dbReference>
<sequence>MSLINQLIIRVPKWTISWVLFTMDCAVGFLAIKYVFNDVIGSFQQPFWLLFGITHCMWGLIFWLSNLYRGDPLVSRFGETENLVRITLIPMITGIFFLGIDIDMAPITATLIIRYWVMFTAFTVGNRWIIRSFQKYLLRKGFGQHRALIIGTGHRAKYAANNLISHEQMLFTVTGFVETIDEPETKTNLPRPILGRENDLRTIIKRNPVSDIIIALDNMEHGRVMDLVSNINGTPVSVKIVPDLYEVISGLARTEQITGLPLIDIDFKEGYWAGSGMKRVFDLIISLPLCIMLLPVWTIIAVAIKINSKGPVFYNQERLGLNSGPFMIHKFRSMVPGAEDKSGPIWASDEDPRITSMGRFLRRFRLDEIPQLINVLKGEMSLIGPRPERPFFVERLREEYPLYDRRFRMRPGITGWSQIKHPSDRDVEDVRQKLKYDFYYIENVSFNLDMKILLNTVVVVLSGKGR</sequence>
<feature type="transmembrane region" description="Helical" evidence="6">
    <location>
        <begin position="48"/>
        <end position="70"/>
    </location>
</feature>
<evidence type="ECO:0000256" key="1">
    <source>
        <dbReference type="ARBA" id="ARBA00004141"/>
    </source>
</evidence>
<proteinExistence type="predicted"/>
<protein>
    <recommendedName>
        <fullName evidence="7">Bacterial sugar transferase domain-containing protein</fullName>
    </recommendedName>
</protein>
<evidence type="ECO:0000256" key="5">
    <source>
        <dbReference type="ARBA" id="ARBA00023136"/>
    </source>
</evidence>
<feature type="transmembrane region" description="Helical" evidence="6">
    <location>
        <begin position="16"/>
        <end position="36"/>
    </location>
</feature>
<dbReference type="Pfam" id="PF02397">
    <property type="entry name" value="Bac_transf"/>
    <property type="match status" value="1"/>
</dbReference>
<feature type="domain" description="Bacterial sugar transferase" evidence="7">
    <location>
        <begin position="278"/>
        <end position="461"/>
    </location>
</feature>
<keyword evidence="2" id="KW-0808">Transferase</keyword>
<dbReference type="AlphaFoldDB" id="A0A381W677"/>